<dbReference type="EMBL" id="NCSJ02000001">
    <property type="protein sequence ID" value="RFU36257.1"/>
    <property type="molecule type" value="Genomic_DNA"/>
</dbReference>
<evidence type="ECO:0000256" key="1">
    <source>
        <dbReference type="SAM" id="MobiDB-lite"/>
    </source>
</evidence>
<evidence type="ECO:0000313" key="3">
    <source>
        <dbReference type="Proteomes" id="UP000258309"/>
    </source>
</evidence>
<gene>
    <name evidence="2" type="ORF">B7463_g76</name>
</gene>
<feature type="compositionally biased region" description="Basic residues" evidence="1">
    <location>
        <begin position="1"/>
        <end position="11"/>
    </location>
</feature>
<protein>
    <submittedName>
        <fullName evidence="2">Uncharacterized protein</fullName>
    </submittedName>
</protein>
<feature type="non-terminal residue" evidence="2">
    <location>
        <position position="291"/>
    </location>
</feature>
<dbReference type="Proteomes" id="UP000258309">
    <property type="component" value="Unassembled WGS sequence"/>
</dbReference>
<sequence length="291" mass="32934">MRYGRAPRKKNGPSTSKSRDPIRKVLRVMETSSQITDREDREENNERINISFHETDLSNLTLSDYSSLSTDDISPPILLPNNQHFLPKALATTSHSLSDALAPSQEYDVLQTDDIVGISQELTPSPSPKNATNYILLHSTSTIGAILANAAVLHIDCSRRLGPGIFVQPHFPAPPSLAPLSLQTVIPHPPYIDLIPIPPLRERLLIANDTIDPREIWNDLYIGDVKVWGSIPWEGNSWEISERFAVKWWFVMSDEVLTGTNFWRRIRGEEQLTMEWIKSRFRKGLLSVATY</sequence>
<keyword evidence="3" id="KW-1185">Reference proteome</keyword>
<dbReference type="AlphaFoldDB" id="A0A3E2HSD4"/>
<accession>A0A3E2HSD4</accession>
<comment type="caution">
    <text evidence="2">The sequence shown here is derived from an EMBL/GenBank/DDBJ whole genome shotgun (WGS) entry which is preliminary data.</text>
</comment>
<dbReference type="Pfam" id="PF11905">
    <property type="entry name" value="DUF3425"/>
    <property type="match status" value="1"/>
</dbReference>
<evidence type="ECO:0000313" key="2">
    <source>
        <dbReference type="EMBL" id="RFU36257.1"/>
    </source>
</evidence>
<feature type="non-terminal residue" evidence="2">
    <location>
        <position position="1"/>
    </location>
</feature>
<reference evidence="2 3" key="1">
    <citation type="submission" date="2018-05" db="EMBL/GenBank/DDBJ databases">
        <title>Draft genome sequence of Scytalidium lignicola DSM 105466, a ubiquitous saprotrophic fungus.</title>
        <authorList>
            <person name="Buettner E."/>
            <person name="Gebauer A.M."/>
            <person name="Hofrichter M."/>
            <person name="Liers C."/>
            <person name="Kellner H."/>
        </authorList>
    </citation>
    <scope>NUCLEOTIDE SEQUENCE [LARGE SCALE GENOMIC DNA]</scope>
    <source>
        <strain evidence="2 3">DSM 105466</strain>
    </source>
</reference>
<dbReference type="PANTHER" id="PTHR38116:SF9">
    <property type="entry name" value="BZIP DOMAIN-CONTAINING PROTEIN"/>
    <property type="match status" value="1"/>
</dbReference>
<dbReference type="OMA" id="TINPQRI"/>
<name>A0A3E2HSD4_SCYLI</name>
<dbReference type="OrthoDB" id="5973539at2759"/>
<proteinExistence type="predicted"/>
<dbReference type="PANTHER" id="PTHR38116">
    <property type="entry name" value="CHROMOSOME 7, WHOLE GENOME SHOTGUN SEQUENCE"/>
    <property type="match status" value="1"/>
</dbReference>
<organism evidence="2 3">
    <name type="scientific">Scytalidium lignicola</name>
    <name type="common">Hyphomycete</name>
    <dbReference type="NCBI Taxonomy" id="5539"/>
    <lineage>
        <taxon>Eukaryota</taxon>
        <taxon>Fungi</taxon>
        <taxon>Dikarya</taxon>
        <taxon>Ascomycota</taxon>
        <taxon>Pezizomycotina</taxon>
        <taxon>Leotiomycetes</taxon>
        <taxon>Leotiomycetes incertae sedis</taxon>
        <taxon>Scytalidium</taxon>
    </lineage>
</organism>
<dbReference type="InterPro" id="IPR021833">
    <property type="entry name" value="DUF3425"/>
</dbReference>
<dbReference type="STRING" id="5539.A0A3E2HSD4"/>
<feature type="region of interest" description="Disordered" evidence="1">
    <location>
        <begin position="1"/>
        <end position="23"/>
    </location>
</feature>